<dbReference type="PANTHER" id="PTHR10900">
    <property type="entry name" value="PERIOSTIN-RELATED"/>
    <property type="match status" value="1"/>
</dbReference>
<sequence length="320" mass="33978">MKQLSILKSSILIVFFLSISTFFVSCSQEDDINAKKLSISGFVQSKSNLTSLGVALERTNLLATLNGDTKYTLFAPTNEAFDAFLLANGFANINAVPTTTLREILLNHVVTQVKTANDLPFTGYVKTLAVGNVSDNNLSLFVNKTNGVVLNGISEVTAANNYVSNGIVHVVDAVIGLPTIVTHINANPNFNTLSSLLTTTGQPDYITTLSGSGAFTLFAPYNTALVALNNELPGGVAALTSAQLTTVLNYHVVTGNKLASDLSEGEILTTQATPQFVKVLLSTGPKLKDSNNRNCSIIITDIQCTNGVIHVLSQALRPTL</sequence>
<dbReference type="SUPFAM" id="SSF82153">
    <property type="entry name" value="FAS1 domain"/>
    <property type="match status" value="2"/>
</dbReference>
<accession>A0ABP7W3Y9</accession>
<dbReference type="SMART" id="SM00554">
    <property type="entry name" value="FAS1"/>
    <property type="match status" value="2"/>
</dbReference>
<dbReference type="Gene3D" id="2.30.180.10">
    <property type="entry name" value="FAS1 domain"/>
    <property type="match status" value="2"/>
</dbReference>
<dbReference type="InterPro" id="IPR000782">
    <property type="entry name" value="FAS1_domain"/>
</dbReference>
<dbReference type="PANTHER" id="PTHR10900:SF77">
    <property type="entry name" value="FI19380P1"/>
    <property type="match status" value="1"/>
</dbReference>
<dbReference type="Pfam" id="PF02469">
    <property type="entry name" value="Fasciclin"/>
    <property type="match status" value="2"/>
</dbReference>
<feature type="domain" description="FAS1" evidence="1">
    <location>
        <begin position="177"/>
        <end position="316"/>
    </location>
</feature>
<dbReference type="InterPro" id="IPR036378">
    <property type="entry name" value="FAS1_dom_sf"/>
</dbReference>
<evidence type="ECO:0000313" key="2">
    <source>
        <dbReference type="EMBL" id="GAA4079925.1"/>
    </source>
</evidence>
<dbReference type="Proteomes" id="UP001500367">
    <property type="component" value="Unassembled WGS sequence"/>
</dbReference>
<proteinExistence type="predicted"/>
<evidence type="ECO:0000313" key="3">
    <source>
        <dbReference type="Proteomes" id="UP001500367"/>
    </source>
</evidence>
<organism evidence="2 3">
    <name type="scientific">Flavobacterium cheonanense</name>
    <dbReference type="NCBI Taxonomy" id="706183"/>
    <lineage>
        <taxon>Bacteria</taxon>
        <taxon>Pseudomonadati</taxon>
        <taxon>Bacteroidota</taxon>
        <taxon>Flavobacteriia</taxon>
        <taxon>Flavobacteriales</taxon>
        <taxon>Flavobacteriaceae</taxon>
        <taxon>Flavobacterium</taxon>
    </lineage>
</organism>
<feature type="domain" description="FAS1" evidence="1">
    <location>
        <begin position="36"/>
        <end position="175"/>
    </location>
</feature>
<keyword evidence="3" id="KW-1185">Reference proteome</keyword>
<name>A0ABP7W3Y9_9FLAO</name>
<protein>
    <submittedName>
        <fullName evidence="2">Fasciclin domain-containing protein</fullName>
    </submittedName>
</protein>
<reference evidence="3" key="1">
    <citation type="journal article" date="2019" name="Int. J. Syst. Evol. Microbiol.">
        <title>The Global Catalogue of Microorganisms (GCM) 10K type strain sequencing project: providing services to taxonomists for standard genome sequencing and annotation.</title>
        <authorList>
            <consortium name="The Broad Institute Genomics Platform"/>
            <consortium name="The Broad Institute Genome Sequencing Center for Infectious Disease"/>
            <person name="Wu L."/>
            <person name="Ma J."/>
        </authorList>
    </citation>
    <scope>NUCLEOTIDE SEQUENCE [LARGE SCALE GENOMIC DNA]</scope>
    <source>
        <strain evidence="3">JCM 17069</strain>
    </source>
</reference>
<dbReference type="PROSITE" id="PS51257">
    <property type="entry name" value="PROKAR_LIPOPROTEIN"/>
    <property type="match status" value="1"/>
</dbReference>
<gene>
    <name evidence="2" type="ORF">GCM10022389_27510</name>
</gene>
<comment type="caution">
    <text evidence="2">The sequence shown here is derived from an EMBL/GenBank/DDBJ whole genome shotgun (WGS) entry which is preliminary data.</text>
</comment>
<dbReference type="RefSeq" id="WP_344817244.1">
    <property type="nucleotide sequence ID" value="NZ_BAABCT010000010.1"/>
</dbReference>
<dbReference type="PROSITE" id="PS50213">
    <property type="entry name" value="FAS1"/>
    <property type="match status" value="2"/>
</dbReference>
<dbReference type="EMBL" id="BAABCT010000010">
    <property type="protein sequence ID" value="GAA4079925.1"/>
    <property type="molecule type" value="Genomic_DNA"/>
</dbReference>
<evidence type="ECO:0000259" key="1">
    <source>
        <dbReference type="PROSITE" id="PS50213"/>
    </source>
</evidence>
<dbReference type="InterPro" id="IPR050904">
    <property type="entry name" value="Adhesion/Biosynth-related"/>
</dbReference>